<feature type="region of interest" description="Disordered" evidence="2">
    <location>
        <begin position="606"/>
        <end position="670"/>
    </location>
</feature>
<dbReference type="EMBL" id="KN847498">
    <property type="protein sequence ID" value="KIW12407.1"/>
    <property type="molecule type" value="Genomic_DNA"/>
</dbReference>
<proteinExistence type="predicted"/>
<dbReference type="InterPro" id="IPR045063">
    <property type="entry name" value="Dynamin_N"/>
</dbReference>
<gene>
    <name evidence="5" type="ORF">PV08_09684</name>
</gene>
<evidence type="ECO:0000256" key="1">
    <source>
        <dbReference type="SAM" id="Coils"/>
    </source>
</evidence>
<dbReference type="PANTHER" id="PTHR36681">
    <property type="entry name" value="NUCLEAR GTPASE, GERMINAL CENTER-ASSOCIATED, TANDEM DUPLICATE 3"/>
    <property type="match status" value="1"/>
</dbReference>
<feature type="region of interest" description="Disordered" evidence="2">
    <location>
        <begin position="129"/>
        <end position="175"/>
    </location>
</feature>
<feature type="region of interest" description="Disordered" evidence="2">
    <location>
        <begin position="1177"/>
        <end position="1212"/>
    </location>
</feature>
<dbReference type="OrthoDB" id="3598281at2759"/>
<dbReference type="Pfam" id="PF00350">
    <property type="entry name" value="Dynamin_N"/>
    <property type="match status" value="1"/>
</dbReference>
<evidence type="ECO:0008006" key="7">
    <source>
        <dbReference type="Google" id="ProtNLM"/>
    </source>
</evidence>
<feature type="coiled-coil region" evidence="1">
    <location>
        <begin position="551"/>
        <end position="585"/>
    </location>
</feature>
<protein>
    <recommendedName>
        <fullName evidence="7">G domain-containing protein</fullName>
    </recommendedName>
</protein>
<dbReference type="STRING" id="91928.A0A0D1ZHL6"/>
<feature type="compositionally biased region" description="Acidic residues" evidence="2">
    <location>
        <begin position="630"/>
        <end position="642"/>
    </location>
</feature>
<feature type="compositionally biased region" description="Basic and acidic residues" evidence="2">
    <location>
        <begin position="1199"/>
        <end position="1212"/>
    </location>
</feature>
<dbReference type="RefSeq" id="XP_016232623.1">
    <property type="nucleotide sequence ID" value="XM_016384000.1"/>
</dbReference>
<keyword evidence="6" id="KW-1185">Reference proteome</keyword>
<feature type="compositionally biased region" description="Low complexity" evidence="2">
    <location>
        <begin position="647"/>
        <end position="666"/>
    </location>
</feature>
<reference evidence="5 6" key="1">
    <citation type="submission" date="2015-01" db="EMBL/GenBank/DDBJ databases">
        <title>The Genome Sequence of Exophiala spinifera CBS89968.</title>
        <authorList>
            <consortium name="The Broad Institute Genomics Platform"/>
            <person name="Cuomo C."/>
            <person name="de Hoog S."/>
            <person name="Gorbushina A."/>
            <person name="Stielow B."/>
            <person name="Teixiera M."/>
            <person name="Abouelleil A."/>
            <person name="Chapman S.B."/>
            <person name="Priest M."/>
            <person name="Young S.K."/>
            <person name="Wortman J."/>
            <person name="Nusbaum C."/>
            <person name="Birren B."/>
        </authorList>
    </citation>
    <scope>NUCLEOTIDE SEQUENCE [LARGE SCALE GENOMIC DNA]</scope>
    <source>
        <strain evidence="5 6">CBS 89968</strain>
    </source>
</reference>
<dbReference type="SUPFAM" id="SSF52540">
    <property type="entry name" value="P-loop containing nucleoside triphosphate hydrolases"/>
    <property type="match status" value="1"/>
</dbReference>
<dbReference type="InterPro" id="IPR027417">
    <property type="entry name" value="P-loop_NTPase"/>
</dbReference>
<evidence type="ECO:0000259" key="4">
    <source>
        <dbReference type="Pfam" id="PF24564"/>
    </source>
</evidence>
<feature type="compositionally biased region" description="Polar residues" evidence="2">
    <location>
        <begin position="1241"/>
        <end position="1252"/>
    </location>
</feature>
<feature type="region of interest" description="Disordered" evidence="2">
    <location>
        <begin position="1241"/>
        <end position="1274"/>
    </location>
</feature>
<dbReference type="GeneID" id="27336767"/>
<accession>A0A0D1ZHL6</accession>
<dbReference type="VEuPathDB" id="FungiDB:PV08_09684"/>
<dbReference type="AlphaFoldDB" id="A0A0D1ZHL6"/>
<dbReference type="InterPro" id="IPR056024">
    <property type="entry name" value="DUF7605"/>
</dbReference>
<organism evidence="5 6">
    <name type="scientific">Exophiala spinifera</name>
    <dbReference type="NCBI Taxonomy" id="91928"/>
    <lineage>
        <taxon>Eukaryota</taxon>
        <taxon>Fungi</taxon>
        <taxon>Dikarya</taxon>
        <taxon>Ascomycota</taxon>
        <taxon>Pezizomycotina</taxon>
        <taxon>Eurotiomycetes</taxon>
        <taxon>Chaetothyriomycetidae</taxon>
        <taxon>Chaetothyriales</taxon>
        <taxon>Herpotrichiellaceae</taxon>
        <taxon>Exophiala</taxon>
    </lineage>
</organism>
<feature type="domain" description="DUF7605" evidence="4">
    <location>
        <begin position="914"/>
        <end position="1089"/>
    </location>
</feature>
<dbReference type="PANTHER" id="PTHR36681:SF3">
    <property type="entry name" value="NUCLEAR GTPASE, GERMINAL CENTER-ASSOCIATED, TANDEM DUPLICATE 3"/>
    <property type="match status" value="1"/>
</dbReference>
<evidence type="ECO:0000313" key="6">
    <source>
        <dbReference type="Proteomes" id="UP000053328"/>
    </source>
</evidence>
<feature type="compositionally biased region" description="Basic and acidic residues" evidence="2">
    <location>
        <begin position="1260"/>
        <end position="1274"/>
    </location>
</feature>
<name>A0A0D1ZHL6_9EURO</name>
<dbReference type="Gene3D" id="3.40.50.300">
    <property type="entry name" value="P-loop containing nucleotide triphosphate hydrolases"/>
    <property type="match status" value="1"/>
</dbReference>
<evidence type="ECO:0000256" key="2">
    <source>
        <dbReference type="SAM" id="MobiDB-lite"/>
    </source>
</evidence>
<keyword evidence="1" id="KW-0175">Coiled coil</keyword>
<sequence length="1274" mass="142555">MATPPEFFSKLRALRPAHELTSGVAFVAILQHDKLPNKSFQQHDALWIKCPKGKELSSLLKAYKKRHPLAGDLVLRHNFKIVDETTKISSLLTLPSDDFVALEAILVDDLNKRTNPPHASRTALAEVTNAANRRRSQSDVSVKDTAAVPSRLSVKEELVPPPQPQDDPSPPKADLAEDKCFHMDLEDGTSAPQEGSAARLTMSELFDGRTPEQLEKSVEKGAELLNDIQKILRQRPNEEANQWIQALEKVQSQAARSRTVVGVVGATGAGKSSVINAMLDEERLVPTNCMRACTAVVTEISYNYDDSIPYRAEIEFISREDWHKMLKVLFQDLLDGSGQVSRECTNEDSESGIAYAQVKAVYPKLTKEEMANVPIDRLMAHDNVKCLGTTRKVENYDASDFYKSLQAYVDSKEKSGARKDNGEKEKRKPREMEFWPLIRVVRLYVKAAALATGAVIVDLPGVHDSNQARAAVAQGYMKQCTGLWIVAPITRAVDDKSAKNLLGDSFKRQLKMDGGYNSVTFICSKTDDISITEAQDSLGLEDEFGPLMTTWEELRRNKGALKQQIEGLKATKSDINAALESQDEEVELWEKLQEDHRGGLTVYQPKAATQKRKRVEVSIPSKKKSKYTEPDSDDDFIDDDDTHDSNSDGGSDYASSLDSDDPGSPLTEDDIQTKITELRMMKKEGRRQKMQVDEEMKNLRKQIEEIDQENEAIDAELSAKCISGRNEYSRAAIRQDYAAGIRELDQELAEEADAANFNPEVDARDYDEVARNLPVFCVSSRAYQKLKGRLQRDKTPPGFKNIEDTEVPSLQAHCIQLTTADRQNSARRFLNSTFQILNSLRLWASNDGTGNNLTDDQAMHEAQILKDKLKKLDSALENLVTNVITSMDSELQEKIYDAFPSATAAAKSLANDTVRQWGAPVNRENRAEGGLYWATYKAVVRRDGVFANGWRSVNFNAELVDPILRTMTGPWESVFARRMPSMLSSLPLNVSDMLKTFHNEVEQRALHNGASIAAFHMLKHQIPGYKETLKDAMVEARRKITEKQREINREFEPHIASHMLQIYGTCVRESGSGQYARMRTHMNDYVDREKESMFEGSVRHVQALIQGMLKELKEELLTKVDAIFMAVQRDYTGVISGIGANHETNALPREQRTLRKSIVEIVDSAELVFKRALGLEPERDSELNPEPEAANETAPQPKTEVEKAGSSGRIKEEFKDDIMIDASVETNTNELLADLKSSGLDNAVSSQEQKTASLKPLRPTHHEAGPVKAEQDSI</sequence>
<dbReference type="Proteomes" id="UP000053328">
    <property type="component" value="Unassembled WGS sequence"/>
</dbReference>
<dbReference type="Pfam" id="PF24564">
    <property type="entry name" value="DUF7605"/>
    <property type="match status" value="1"/>
</dbReference>
<feature type="compositionally biased region" description="Pro residues" evidence="2">
    <location>
        <begin position="159"/>
        <end position="171"/>
    </location>
</feature>
<feature type="coiled-coil region" evidence="1">
    <location>
        <begin position="682"/>
        <end position="716"/>
    </location>
</feature>
<evidence type="ECO:0000259" key="3">
    <source>
        <dbReference type="Pfam" id="PF00350"/>
    </source>
</evidence>
<dbReference type="HOGENOM" id="CLU_005249_0_0_1"/>
<feature type="domain" description="Dynamin N-terminal" evidence="3">
    <location>
        <begin position="261"/>
        <end position="501"/>
    </location>
</feature>
<evidence type="ECO:0000313" key="5">
    <source>
        <dbReference type="EMBL" id="KIW12407.1"/>
    </source>
</evidence>